<dbReference type="PANTHER" id="PTHR31223">
    <property type="entry name" value="LOG FAMILY PROTEIN YJL055W"/>
    <property type="match status" value="1"/>
</dbReference>
<dbReference type="InterPro" id="IPR031100">
    <property type="entry name" value="LOG_fam"/>
</dbReference>
<dbReference type="Proteomes" id="UP000538666">
    <property type="component" value="Unassembled WGS sequence"/>
</dbReference>
<sequence length="202" mass="21887">MSRSKKKWICVFCGSANGARAEYLATARELGLAIAGKGHGLVYGGATAGLMGAVADAALSAGGEVVGVIPDVLMDREIAHRGLTELHAVHTMHERKALMASRADAFVALPGGFGTMDEFLEILTWAQLRIHSKPCVLLNVGGYYDALLQFLDHAVEQGFLKTENRQRVLVTEDVPGTLLEIKRAWEQIETPVHDPKLDELVK</sequence>
<comment type="similarity">
    <text evidence="2 3">Belongs to the LOG family.</text>
</comment>
<evidence type="ECO:0000313" key="4">
    <source>
        <dbReference type="EMBL" id="MBB6147151.1"/>
    </source>
</evidence>
<keyword evidence="5" id="KW-1185">Reference proteome</keyword>
<dbReference type="PANTHER" id="PTHR31223:SF70">
    <property type="entry name" value="LOG FAMILY PROTEIN YJL055W"/>
    <property type="match status" value="1"/>
</dbReference>
<dbReference type="Gene3D" id="3.40.50.450">
    <property type="match status" value="1"/>
</dbReference>
<dbReference type="OrthoDB" id="9801098at2"/>
<dbReference type="GO" id="GO:0009691">
    <property type="term" value="P:cytokinin biosynthetic process"/>
    <property type="evidence" value="ECO:0007669"/>
    <property type="project" value="UniProtKB-UniRule"/>
</dbReference>
<dbReference type="InterPro" id="IPR005269">
    <property type="entry name" value="LOG"/>
</dbReference>
<reference evidence="4 5" key="1">
    <citation type="submission" date="2020-08" db="EMBL/GenBank/DDBJ databases">
        <title>Genomic Encyclopedia of Type Strains, Phase IV (KMG-IV): sequencing the most valuable type-strain genomes for metagenomic binning, comparative biology and taxonomic classification.</title>
        <authorList>
            <person name="Goeker M."/>
        </authorList>
    </citation>
    <scope>NUCLEOTIDE SEQUENCE [LARGE SCALE GENOMIC DNA]</scope>
    <source>
        <strain evidence="4 5">DSM 103733</strain>
    </source>
</reference>
<evidence type="ECO:0000313" key="5">
    <source>
        <dbReference type="Proteomes" id="UP000538666"/>
    </source>
</evidence>
<dbReference type="EC" id="3.2.2.n1" evidence="3"/>
<gene>
    <name evidence="4" type="ORF">HNQ77_005136</name>
</gene>
<protein>
    <recommendedName>
        <fullName evidence="3">Cytokinin riboside 5'-monophosphate phosphoribohydrolase</fullName>
        <ecNumber evidence="3">3.2.2.n1</ecNumber>
    </recommendedName>
</protein>
<comment type="catalytic activity">
    <reaction evidence="1">
        <text>AMP + H2O = D-ribose 5-phosphate + adenine</text>
        <dbReference type="Rhea" id="RHEA:20129"/>
        <dbReference type="ChEBI" id="CHEBI:15377"/>
        <dbReference type="ChEBI" id="CHEBI:16708"/>
        <dbReference type="ChEBI" id="CHEBI:78346"/>
        <dbReference type="ChEBI" id="CHEBI:456215"/>
        <dbReference type="EC" id="3.2.2.4"/>
    </reaction>
</comment>
<proteinExistence type="inferred from homology"/>
<comment type="caution">
    <text evidence="4">The sequence shown here is derived from an EMBL/GenBank/DDBJ whole genome shotgun (WGS) entry which is preliminary data.</text>
</comment>
<dbReference type="GO" id="GO:0005829">
    <property type="term" value="C:cytosol"/>
    <property type="evidence" value="ECO:0007669"/>
    <property type="project" value="TreeGrafter"/>
</dbReference>
<organism evidence="4 5">
    <name type="scientific">Silvibacterium bohemicum</name>
    <dbReference type="NCBI Taxonomy" id="1577686"/>
    <lineage>
        <taxon>Bacteria</taxon>
        <taxon>Pseudomonadati</taxon>
        <taxon>Acidobacteriota</taxon>
        <taxon>Terriglobia</taxon>
        <taxon>Terriglobales</taxon>
        <taxon>Acidobacteriaceae</taxon>
        <taxon>Silvibacterium</taxon>
    </lineage>
</organism>
<evidence type="ECO:0000256" key="2">
    <source>
        <dbReference type="ARBA" id="ARBA00006763"/>
    </source>
</evidence>
<dbReference type="GO" id="GO:0008714">
    <property type="term" value="F:AMP nucleosidase activity"/>
    <property type="evidence" value="ECO:0007669"/>
    <property type="project" value="UniProtKB-EC"/>
</dbReference>
<evidence type="ECO:0000256" key="1">
    <source>
        <dbReference type="ARBA" id="ARBA00000274"/>
    </source>
</evidence>
<dbReference type="AlphaFoldDB" id="A0A841K7S2"/>
<name>A0A841K7S2_9BACT</name>
<dbReference type="SUPFAM" id="SSF102405">
    <property type="entry name" value="MCP/YpsA-like"/>
    <property type="match status" value="1"/>
</dbReference>
<dbReference type="NCBIfam" id="TIGR00730">
    <property type="entry name" value="Rossman fold protein, TIGR00730 family"/>
    <property type="match status" value="1"/>
</dbReference>
<dbReference type="RefSeq" id="WP_050060133.1">
    <property type="nucleotide sequence ID" value="NZ_JACHEK010000012.1"/>
</dbReference>
<keyword evidence="3" id="KW-0203">Cytokinin biosynthesis</keyword>
<dbReference type="Pfam" id="PF03641">
    <property type="entry name" value="Lysine_decarbox"/>
    <property type="match status" value="1"/>
</dbReference>
<dbReference type="EMBL" id="JACHEK010000012">
    <property type="protein sequence ID" value="MBB6147151.1"/>
    <property type="molecule type" value="Genomic_DNA"/>
</dbReference>
<evidence type="ECO:0000256" key="3">
    <source>
        <dbReference type="RuleBase" id="RU363015"/>
    </source>
</evidence>
<accession>A0A841K7S2</accession>
<keyword evidence="3" id="KW-0378">Hydrolase</keyword>